<proteinExistence type="predicted"/>
<gene>
    <name evidence="2" type="ORF">Hyperionvirus15_46</name>
</gene>
<dbReference type="EMBL" id="MK072397">
    <property type="protein sequence ID" value="AYV84008.1"/>
    <property type="molecule type" value="Genomic_DNA"/>
</dbReference>
<name>A0A3G5A9R6_9VIRU</name>
<sequence>MAKYSAVGMVDDLEPVPPSGPPPMVKRDVIFSVVFKLASSNAIFCGVFCSDAQAEVFIACKKKEGGTDFYWIKHCCLNSEFRF</sequence>
<evidence type="ECO:0000256" key="1">
    <source>
        <dbReference type="SAM" id="MobiDB-lite"/>
    </source>
</evidence>
<accession>A0A3G5A9R6</accession>
<evidence type="ECO:0000313" key="2">
    <source>
        <dbReference type="EMBL" id="AYV84008.1"/>
    </source>
</evidence>
<organism evidence="2">
    <name type="scientific">Hyperionvirus sp</name>
    <dbReference type="NCBI Taxonomy" id="2487770"/>
    <lineage>
        <taxon>Viruses</taxon>
        <taxon>Varidnaviria</taxon>
        <taxon>Bamfordvirae</taxon>
        <taxon>Nucleocytoviricota</taxon>
        <taxon>Megaviricetes</taxon>
        <taxon>Imitervirales</taxon>
        <taxon>Mimiviridae</taxon>
        <taxon>Klosneuvirinae</taxon>
    </lineage>
</organism>
<protein>
    <submittedName>
        <fullName evidence="2">Uncharacterized protein</fullName>
    </submittedName>
</protein>
<feature type="region of interest" description="Disordered" evidence="1">
    <location>
        <begin position="1"/>
        <end position="20"/>
    </location>
</feature>
<reference evidence="2" key="1">
    <citation type="submission" date="2018-10" db="EMBL/GenBank/DDBJ databases">
        <title>Hidden diversity of soil giant viruses.</title>
        <authorList>
            <person name="Schulz F."/>
            <person name="Alteio L."/>
            <person name="Goudeau D."/>
            <person name="Ryan E.M."/>
            <person name="Malmstrom R.R."/>
            <person name="Blanchard J."/>
            <person name="Woyke T."/>
        </authorList>
    </citation>
    <scope>NUCLEOTIDE SEQUENCE</scope>
    <source>
        <strain evidence="2">HYV1</strain>
    </source>
</reference>